<feature type="signal peptide" evidence="2">
    <location>
        <begin position="1"/>
        <end position="25"/>
    </location>
</feature>
<proteinExistence type="predicted"/>
<feature type="transmembrane region" description="Helical" evidence="1">
    <location>
        <begin position="131"/>
        <end position="152"/>
    </location>
</feature>
<gene>
    <name evidence="3" type="ORF">MC7420_2364</name>
</gene>
<dbReference type="OrthoDB" id="7873998at2"/>
<evidence type="ECO:0000256" key="1">
    <source>
        <dbReference type="SAM" id="Phobius"/>
    </source>
</evidence>
<dbReference type="STRING" id="118168.MC7420_2364"/>
<keyword evidence="1" id="KW-0812">Transmembrane</keyword>
<dbReference type="EMBL" id="DS989870">
    <property type="protein sequence ID" value="EDX71698.1"/>
    <property type="molecule type" value="Genomic_DNA"/>
</dbReference>
<keyword evidence="1" id="KW-0472">Membrane</keyword>
<keyword evidence="4" id="KW-1185">Reference proteome</keyword>
<protein>
    <recommendedName>
        <fullName evidence="5">YtkA-like domain-containing protein</fullName>
    </recommendedName>
</protein>
<evidence type="ECO:0000313" key="4">
    <source>
        <dbReference type="Proteomes" id="UP000003835"/>
    </source>
</evidence>
<keyword evidence="1" id="KW-1133">Transmembrane helix</keyword>
<organism evidence="3 4">
    <name type="scientific">Coleofasciculus chthonoplastes PCC 7420</name>
    <dbReference type="NCBI Taxonomy" id="118168"/>
    <lineage>
        <taxon>Bacteria</taxon>
        <taxon>Bacillati</taxon>
        <taxon>Cyanobacteriota</taxon>
        <taxon>Cyanophyceae</taxon>
        <taxon>Coleofasciculales</taxon>
        <taxon>Coleofasciculaceae</taxon>
        <taxon>Coleofasciculus</taxon>
    </lineage>
</organism>
<dbReference type="RefSeq" id="WP_006105407.1">
    <property type="nucleotide sequence ID" value="NZ_DS989870.1"/>
</dbReference>
<keyword evidence="2" id="KW-0732">Signal</keyword>
<dbReference type="HOGENOM" id="CLU_136137_0_0_3"/>
<sequence>MKVKQFFVVLLVLVSLLGFPREAFAHGVETNYNLNIKSLELQSLFSTGEAFKDAPVIVHPPAGSDYAPIEGRTNEQGMFVFEPDYSVSGEWEVEIGEDSHWDMLTIPVSDRGIDIEAISQIQEDHPHHHHYLASQIIVVVLAIGCGIGSQFINKFKN</sequence>
<feature type="chain" id="PRO_5002825824" description="YtkA-like domain-containing protein" evidence="2">
    <location>
        <begin position="26"/>
        <end position="157"/>
    </location>
</feature>
<evidence type="ECO:0000313" key="3">
    <source>
        <dbReference type="EMBL" id="EDX71698.1"/>
    </source>
</evidence>
<dbReference type="eggNOG" id="COG5266">
    <property type="taxonomic scope" value="Bacteria"/>
</dbReference>
<accession>B4W215</accession>
<reference evidence="3 4" key="1">
    <citation type="submission" date="2008-07" db="EMBL/GenBank/DDBJ databases">
        <authorList>
            <person name="Tandeau de Marsac N."/>
            <person name="Ferriera S."/>
            <person name="Johnson J."/>
            <person name="Kravitz S."/>
            <person name="Beeson K."/>
            <person name="Sutton G."/>
            <person name="Rogers Y.-H."/>
            <person name="Friedman R."/>
            <person name="Frazier M."/>
            <person name="Venter J.C."/>
        </authorList>
    </citation>
    <scope>NUCLEOTIDE SEQUENCE [LARGE SCALE GENOMIC DNA]</scope>
    <source>
        <strain evidence="3 4">PCC 7420</strain>
    </source>
</reference>
<dbReference type="Proteomes" id="UP000003835">
    <property type="component" value="Unassembled WGS sequence"/>
</dbReference>
<evidence type="ECO:0008006" key="5">
    <source>
        <dbReference type="Google" id="ProtNLM"/>
    </source>
</evidence>
<dbReference type="AlphaFoldDB" id="B4W215"/>
<name>B4W215_9CYAN</name>
<evidence type="ECO:0000256" key="2">
    <source>
        <dbReference type="SAM" id="SignalP"/>
    </source>
</evidence>